<feature type="compositionally biased region" description="Basic and acidic residues" evidence="1">
    <location>
        <begin position="53"/>
        <end position="72"/>
    </location>
</feature>
<dbReference type="AlphaFoldDB" id="A0A812UB86"/>
<reference evidence="2" key="1">
    <citation type="submission" date="2021-02" db="EMBL/GenBank/DDBJ databases">
        <authorList>
            <person name="Dougan E. K."/>
            <person name="Rhodes N."/>
            <person name="Thang M."/>
            <person name="Chan C."/>
        </authorList>
    </citation>
    <scope>NUCLEOTIDE SEQUENCE</scope>
</reference>
<organism evidence="2 3">
    <name type="scientific">Symbiodinium necroappetens</name>
    <dbReference type="NCBI Taxonomy" id="1628268"/>
    <lineage>
        <taxon>Eukaryota</taxon>
        <taxon>Sar</taxon>
        <taxon>Alveolata</taxon>
        <taxon>Dinophyceae</taxon>
        <taxon>Suessiales</taxon>
        <taxon>Symbiodiniaceae</taxon>
        <taxon>Symbiodinium</taxon>
    </lineage>
</organism>
<accession>A0A812UB86</accession>
<feature type="region of interest" description="Disordered" evidence="1">
    <location>
        <begin position="1"/>
        <end position="102"/>
    </location>
</feature>
<proteinExistence type="predicted"/>
<dbReference type="EMBL" id="CAJNJA010026405">
    <property type="protein sequence ID" value="CAE7559511.1"/>
    <property type="molecule type" value="Genomic_DNA"/>
</dbReference>
<evidence type="ECO:0008006" key="4">
    <source>
        <dbReference type="Google" id="ProtNLM"/>
    </source>
</evidence>
<dbReference type="Proteomes" id="UP000601435">
    <property type="component" value="Unassembled WGS sequence"/>
</dbReference>
<name>A0A812UB86_9DINO</name>
<gene>
    <name evidence="2" type="ORF">SNEC2469_LOCUS16159</name>
</gene>
<evidence type="ECO:0000256" key="1">
    <source>
        <dbReference type="SAM" id="MobiDB-lite"/>
    </source>
</evidence>
<dbReference type="SUPFAM" id="SSF63748">
    <property type="entry name" value="Tudor/PWWP/MBT"/>
    <property type="match status" value="1"/>
</dbReference>
<keyword evidence="3" id="KW-1185">Reference proteome</keyword>
<dbReference type="Gene3D" id="2.30.30.140">
    <property type="match status" value="1"/>
</dbReference>
<dbReference type="OrthoDB" id="444028at2759"/>
<comment type="caution">
    <text evidence="2">The sequence shown here is derived from an EMBL/GenBank/DDBJ whole genome shotgun (WGS) entry which is preliminary data.</text>
</comment>
<sequence length="218" mass="23213">MKVDGAMATADSYKRAGKASKEAARTAKVKVELDATTAGADSDRRSGRKAAKDKHDKASKEAARTAKVKVELDATTAGADSDRRSGRKAASNKDDKGASGSCPPEVCCGVCGTAVERKGSCQDCTSALSAQLGLRHAVGDRVWCSGYGPRWPAKVDMISFDGAEDREPYCVSFYGENTKAWVSEAKLMFWGSIKPSRPAKRWQRRFDVAVAAAEGPGK</sequence>
<feature type="compositionally biased region" description="Basic and acidic residues" evidence="1">
    <location>
        <begin position="19"/>
        <end position="33"/>
    </location>
</feature>
<evidence type="ECO:0000313" key="3">
    <source>
        <dbReference type="Proteomes" id="UP000601435"/>
    </source>
</evidence>
<dbReference type="CDD" id="cd05162">
    <property type="entry name" value="PWWP"/>
    <property type="match status" value="1"/>
</dbReference>
<protein>
    <recommendedName>
        <fullName evidence="4">PWWP domain-containing protein</fullName>
    </recommendedName>
</protein>
<evidence type="ECO:0000313" key="2">
    <source>
        <dbReference type="EMBL" id="CAE7559511.1"/>
    </source>
</evidence>